<accession>A0ABS7RRB7</accession>
<dbReference type="SUPFAM" id="SSF103473">
    <property type="entry name" value="MFS general substrate transporter"/>
    <property type="match status" value="1"/>
</dbReference>
<evidence type="ECO:0000256" key="1">
    <source>
        <dbReference type="ARBA" id="ARBA00004141"/>
    </source>
</evidence>
<feature type="transmembrane region" description="Helical" evidence="8">
    <location>
        <begin position="312"/>
        <end position="332"/>
    </location>
</feature>
<evidence type="ECO:0000256" key="8">
    <source>
        <dbReference type="SAM" id="Phobius"/>
    </source>
</evidence>
<keyword evidence="6 8" id="KW-0472">Membrane</keyword>
<keyword evidence="5 8" id="KW-1133">Transmembrane helix</keyword>
<feature type="domain" description="Major facilitator superfamily (MFS) profile" evidence="9">
    <location>
        <begin position="40"/>
        <end position="459"/>
    </location>
</feature>
<evidence type="ECO:0000256" key="3">
    <source>
        <dbReference type="ARBA" id="ARBA00022475"/>
    </source>
</evidence>
<dbReference type="PANTHER" id="PTHR43791">
    <property type="entry name" value="PERMEASE-RELATED"/>
    <property type="match status" value="1"/>
</dbReference>
<keyword evidence="3" id="KW-1003">Cell membrane</keyword>
<feature type="transmembrane region" description="Helical" evidence="8">
    <location>
        <begin position="344"/>
        <end position="361"/>
    </location>
</feature>
<dbReference type="PANTHER" id="PTHR43791:SF102">
    <property type="entry name" value="4-HYDROXYPHENYLACETATE CATABOLISM PROTEIN"/>
    <property type="match status" value="1"/>
</dbReference>
<feature type="transmembrane region" description="Helical" evidence="8">
    <location>
        <begin position="36"/>
        <end position="53"/>
    </location>
</feature>
<feature type="transmembrane region" description="Helical" evidence="8">
    <location>
        <begin position="367"/>
        <end position="389"/>
    </location>
</feature>
<keyword evidence="4 8" id="KW-0812">Transmembrane</keyword>
<dbReference type="InterPro" id="IPR012707">
    <property type="entry name" value="HPA_permease"/>
</dbReference>
<keyword evidence="2" id="KW-0813">Transport</keyword>
<evidence type="ECO:0000256" key="6">
    <source>
        <dbReference type="ARBA" id="ARBA00023136"/>
    </source>
</evidence>
<evidence type="ECO:0000256" key="4">
    <source>
        <dbReference type="ARBA" id="ARBA00022692"/>
    </source>
</evidence>
<feature type="transmembrane region" description="Helical" evidence="8">
    <location>
        <begin position="434"/>
        <end position="453"/>
    </location>
</feature>
<dbReference type="Proteomes" id="UP000706580">
    <property type="component" value="Unassembled WGS sequence"/>
</dbReference>
<dbReference type="Pfam" id="PF07690">
    <property type="entry name" value="MFS_1"/>
    <property type="match status" value="1"/>
</dbReference>
<comment type="subcellular location">
    <subcellularLocation>
        <location evidence="1">Membrane</location>
        <topology evidence="1">Multi-pass membrane protein</topology>
    </subcellularLocation>
</comment>
<protein>
    <submittedName>
        <fullName evidence="10">4-hydroxyphenylacetate permease</fullName>
    </submittedName>
</protein>
<dbReference type="RefSeq" id="WP_138369311.1">
    <property type="nucleotide sequence ID" value="NZ_JADMNK010000001.1"/>
</dbReference>
<feature type="transmembrane region" description="Helical" evidence="8">
    <location>
        <begin position="166"/>
        <end position="186"/>
    </location>
</feature>
<dbReference type="InterPro" id="IPR011701">
    <property type="entry name" value="MFS"/>
</dbReference>
<feature type="transmembrane region" description="Helical" evidence="8">
    <location>
        <begin position="73"/>
        <end position="94"/>
    </location>
</feature>
<sequence length="472" mass="51908">MNDSPSMEQTRDNVLGPPSSADGTLDPRQQRVIKKLFRRLITFLFILFVFSYLDRINIGFAGLTMGKDLGLTSTMFGLATTLFYVMYVICGIPSNVMLSVVGARRWIAILMVVWGIASTATMFATGPNSLYVLRMLVGIAEAGFLPGLLLYLTFWFPAHYRARANALFMIAMPVTMALGSLASGYILNLDGVMNLKGWQWLFLLEGFPSVILGFVVWFWLDDSPDKARWLTQDDKACLKEMLEADRLNAISTREREQAATLVPQQRSVMRELFTPTIMLYTLAYFCLTNTLSALSVWTPLILRSISEESSNVTIGILSAIPQVCTIVAMVWWSKRSDKRNERKIHTLLPYLFAAAGWILTATSTNPMLQFTGIVMASSGAFAAMVIFWTTPDRSISLRARALGIAVINATGMTGAALGPLLMGLMKDITGNFNAGIFMVAGFLVLGAAVIALIPMKHATKQAESLKGLPTNG</sequence>
<reference evidence="10 11" key="1">
    <citation type="submission" date="2020-11" db="EMBL/GenBank/DDBJ databases">
        <title>Draft Genome of Enterobacter sp. strain EMC7.</title>
        <authorList>
            <person name="Barman P."/>
            <person name="Sinha S."/>
            <person name="Sen S."/>
            <person name="Chakraborty R."/>
        </authorList>
    </citation>
    <scope>NUCLEOTIDE SEQUENCE [LARGE SCALE GENOMIC DNA]</scope>
    <source>
        <strain evidence="10 11">EMC7</strain>
    </source>
</reference>
<dbReference type="InterPro" id="IPR020846">
    <property type="entry name" value="MFS_dom"/>
</dbReference>
<keyword evidence="11" id="KW-1185">Reference proteome</keyword>
<evidence type="ECO:0000256" key="5">
    <source>
        <dbReference type="ARBA" id="ARBA00022989"/>
    </source>
</evidence>
<evidence type="ECO:0000259" key="9">
    <source>
        <dbReference type="PROSITE" id="PS50850"/>
    </source>
</evidence>
<feature type="transmembrane region" description="Helical" evidence="8">
    <location>
        <begin position="198"/>
        <end position="220"/>
    </location>
</feature>
<gene>
    <name evidence="10" type="primary">hpaX</name>
    <name evidence="10" type="ORF">ITX56_03435</name>
</gene>
<organism evidence="10 11">
    <name type="scientific">Leclercia barmai</name>
    <dbReference type="NCBI Taxonomy" id="2785629"/>
    <lineage>
        <taxon>Bacteria</taxon>
        <taxon>Pseudomonadati</taxon>
        <taxon>Pseudomonadota</taxon>
        <taxon>Gammaproteobacteria</taxon>
        <taxon>Enterobacterales</taxon>
        <taxon>Enterobacteriaceae</taxon>
        <taxon>Leclercia</taxon>
    </lineage>
</organism>
<dbReference type="Gene3D" id="1.20.1250.20">
    <property type="entry name" value="MFS general substrate transporter like domains"/>
    <property type="match status" value="2"/>
</dbReference>
<name>A0ABS7RRB7_9ENTR</name>
<comment type="caution">
    <text evidence="10">The sequence shown here is derived from an EMBL/GenBank/DDBJ whole genome shotgun (WGS) entry which is preliminary data.</text>
</comment>
<feature type="transmembrane region" description="Helical" evidence="8">
    <location>
        <begin position="401"/>
        <end position="422"/>
    </location>
</feature>
<evidence type="ECO:0000313" key="10">
    <source>
        <dbReference type="EMBL" id="MBZ0056878.1"/>
    </source>
</evidence>
<dbReference type="PROSITE" id="PS50850">
    <property type="entry name" value="MFS"/>
    <property type="match status" value="1"/>
</dbReference>
<evidence type="ECO:0000256" key="7">
    <source>
        <dbReference type="SAM" id="MobiDB-lite"/>
    </source>
</evidence>
<dbReference type="EMBL" id="JADMNK010000001">
    <property type="protein sequence ID" value="MBZ0056878.1"/>
    <property type="molecule type" value="Genomic_DNA"/>
</dbReference>
<evidence type="ECO:0000256" key="2">
    <source>
        <dbReference type="ARBA" id="ARBA00022448"/>
    </source>
</evidence>
<evidence type="ECO:0000313" key="11">
    <source>
        <dbReference type="Proteomes" id="UP000706580"/>
    </source>
</evidence>
<proteinExistence type="predicted"/>
<feature type="transmembrane region" description="Helical" evidence="8">
    <location>
        <begin position="277"/>
        <end position="300"/>
    </location>
</feature>
<feature type="transmembrane region" description="Helical" evidence="8">
    <location>
        <begin position="106"/>
        <end position="125"/>
    </location>
</feature>
<dbReference type="InterPro" id="IPR036259">
    <property type="entry name" value="MFS_trans_sf"/>
</dbReference>
<feature type="region of interest" description="Disordered" evidence="7">
    <location>
        <begin position="1"/>
        <end position="25"/>
    </location>
</feature>
<feature type="transmembrane region" description="Helical" evidence="8">
    <location>
        <begin position="131"/>
        <end position="154"/>
    </location>
</feature>
<dbReference type="NCBIfam" id="TIGR02332">
    <property type="entry name" value="HpaX"/>
    <property type="match status" value="1"/>
</dbReference>
<dbReference type="CDD" id="cd17319">
    <property type="entry name" value="MFS_ExuT_GudP_like"/>
    <property type="match status" value="1"/>
</dbReference>